<dbReference type="InterPro" id="IPR010064">
    <property type="entry name" value="HK97-gp10_tail"/>
</dbReference>
<sequence>MADDIDKIAKAIMRDFGDFIFTRSQDNITDMGIDDTGALRLSGEIKEVGGQVIIEYTAPYAKYVNDGTNPHPIDPSVLLAWVERKLSVPFKDIQKVARRIANKIARFGT</sequence>
<accession>A0A0F9DE95</accession>
<protein>
    <submittedName>
        <fullName evidence="1">Uncharacterized protein</fullName>
    </submittedName>
</protein>
<gene>
    <name evidence="1" type="ORF">LCGC14_2498970</name>
</gene>
<dbReference type="EMBL" id="LAZR01039800">
    <property type="protein sequence ID" value="KKL16096.1"/>
    <property type="molecule type" value="Genomic_DNA"/>
</dbReference>
<reference evidence="1" key="1">
    <citation type="journal article" date="2015" name="Nature">
        <title>Complex archaea that bridge the gap between prokaryotes and eukaryotes.</title>
        <authorList>
            <person name="Spang A."/>
            <person name="Saw J.H."/>
            <person name="Jorgensen S.L."/>
            <person name="Zaremba-Niedzwiedzka K."/>
            <person name="Martijn J."/>
            <person name="Lind A.E."/>
            <person name="van Eijk R."/>
            <person name="Schleper C."/>
            <person name="Guy L."/>
            <person name="Ettema T.J."/>
        </authorList>
    </citation>
    <scope>NUCLEOTIDE SEQUENCE</scope>
</reference>
<comment type="caution">
    <text evidence="1">The sequence shown here is derived from an EMBL/GenBank/DDBJ whole genome shotgun (WGS) entry which is preliminary data.</text>
</comment>
<evidence type="ECO:0000313" key="1">
    <source>
        <dbReference type="EMBL" id="KKL16096.1"/>
    </source>
</evidence>
<dbReference type="Pfam" id="PF04883">
    <property type="entry name" value="HK97-gp10_like"/>
    <property type="match status" value="1"/>
</dbReference>
<name>A0A0F9DE95_9ZZZZ</name>
<proteinExistence type="predicted"/>
<dbReference type="AlphaFoldDB" id="A0A0F9DE95"/>
<feature type="non-terminal residue" evidence="1">
    <location>
        <position position="109"/>
    </location>
</feature>
<organism evidence="1">
    <name type="scientific">marine sediment metagenome</name>
    <dbReference type="NCBI Taxonomy" id="412755"/>
    <lineage>
        <taxon>unclassified sequences</taxon>
        <taxon>metagenomes</taxon>
        <taxon>ecological metagenomes</taxon>
    </lineage>
</organism>